<proteinExistence type="inferred from homology"/>
<comment type="caution">
    <text evidence="11">The sequence shown here is derived from an EMBL/GenBank/DDBJ whole genome shotgun (WGS) entry which is preliminary data.</text>
</comment>
<keyword evidence="6 10" id="KW-1133">Transmembrane helix</keyword>
<comment type="subcellular location">
    <subcellularLocation>
        <location evidence="1">Membrane</location>
        <topology evidence="1">Multi-pass membrane protein</topology>
    </subcellularLocation>
    <subcellularLocation>
        <location evidence="2">Plastid</location>
        <location evidence="2">Chloroplast</location>
    </subcellularLocation>
</comment>
<feature type="transmembrane region" description="Helical" evidence="10">
    <location>
        <begin position="170"/>
        <end position="190"/>
    </location>
</feature>
<dbReference type="PANTHER" id="PTHR14154">
    <property type="entry name" value="UPF0041 BRAIN PROTEIN 44-RELATED"/>
    <property type="match status" value="1"/>
</dbReference>
<dbReference type="EMBL" id="JBJQOH010000007">
    <property type="protein sequence ID" value="KAL3681443.1"/>
    <property type="molecule type" value="Genomic_DNA"/>
</dbReference>
<accession>A0ABD3GR64</accession>
<organism evidence="11 12">
    <name type="scientific">Riccia sorocarpa</name>
    <dbReference type="NCBI Taxonomy" id="122646"/>
    <lineage>
        <taxon>Eukaryota</taxon>
        <taxon>Viridiplantae</taxon>
        <taxon>Streptophyta</taxon>
        <taxon>Embryophyta</taxon>
        <taxon>Marchantiophyta</taxon>
        <taxon>Marchantiopsida</taxon>
        <taxon>Marchantiidae</taxon>
        <taxon>Marchantiales</taxon>
        <taxon>Ricciaceae</taxon>
        <taxon>Riccia</taxon>
    </lineage>
</organism>
<dbReference type="AlphaFoldDB" id="A0ABD3GR64"/>
<dbReference type="InterPro" id="IPR022796">
    <property type="entry name" value="Chloroa_b-bind"/>
</dbReference>
<evidence type="ECO:0000313" key="11">
    <source>
        <dbReference type="EMBL" id="KAL3681443.1"/>
    </source>
</evidence>
<evidence type="ECO:0000256" key="8">
    <source>
        <dbReference type="ARBA" id="ARBA00037956"/>
    </source>
</evidence>
<dbReference type="Pfam" id="PF00504">
    <property type="entry name" value="Chloroa_b-bind"/>
    <property type="match status" value="1"/>
</dbReference>
<sequence length="241" mass="26634">MTTALVCCNVPSAVTSPVLGSSRLARGLPQLSMRRRVFTPAVDRLTVRASQDKRESPLAENPKREGSFADEITPPLPSTKVEITEEQVKKNEQQEPLRVFDQSPVGQFARPESQRRPELGNTDFVSVMKFDGPAPETINGRLAMLGITWAFFAEVMTGRSVVDQLVNSTGLVWFLAVAPIFIAASFVPIFGWNESPDSRKFGPFNAKAERWNGRAAMIGFFSLLVTEQLVLNGPVFGFLHH</sequence>
<dbReference type="GO" id="GO:0009507">
    <property type="term" value="C:chloroplast"/>
    <property type="evidence" value="ECO:0007669"/>
    <property type="project" value="UniProtKB-SubCell"/>
</dbReference>
<dbReference type="Gene3D" id="1.10.3460.10">
    <property type="entry name" value="Chlorophyll a/b binding protein domain"/>
    <property type="match status" value="1"/>
</dbReference>
<name>A0ABD3GR64_9MARC</name>
<dbReference type="Proteomes" id="UP001633002">
    <property type="component" value="Unassembled WGS sequence"/>
</dbReference>
<feature type="compositionally biased region" description="Basic and acidic residues" evidence="9">
    <location>
        <begin position="50"/>
        <end position="67"/>
    </location>
</feature>
<evidence type="ECO:0000256" key="6">
    <source>
        <dbReference type="ARBA" id="ARBA00022989"/>
    </source>
</evidence>
<evidence type="ECO:0000256" key="3">
    <source>
        <dbReference type="ARBA" id="ARBA00022528"/>
    </source>
</evidence>
<comment type="similarity">
    <text evidence="8">Belongs to the ELIP/psbS family.</text>
</comment>
<evidence type="ECO:0008006" key="13">
    <source>
        <dbReference type="Google" id="ProtNLM"/>
    </source>
</evidence>
<evidence type="ECO:0000256" key="9">
    <source>
        <dbReference type="SAM" id="MobiDB-lite"/>
    </source>
</evidence>
<keyword evidence="5 10" id="KW-0812">Transmembrane</keyword>
<evidence type="ECO:0000256" key="1">
    <source>
        <dbReference type="ARBA" id="ARBA00004141"/>
    </source>
</evidence>
<keyword evidence="7 10" id="KW-0472">Membrane</keyword>
<keyword evidence="3" id="KW-0150">Chloroplast</keyword>
<evidence type="ECO:0000256" key="4">
    <source>
        <dbReference type="ARBA" id="ARBA00022640"/>
    </source>
</evidence>
<evidence type="ECO:0000313" key="12">
    <source>
        <dbReference type="Proteomes" id="UP001633002"/>
    </source>
</evidence>
<keyword evidence="12" id="KW-1185">Reference proteome</keyword>
<gene>
    <name evidence="11" type="ORF">R1sor_024399</name>
</gene>
<feature type="transmembrane region" description="Helical" evidence="10">
    <location>
        <begin position="211"/>
        <end position="231"/>
    </location>
</feature>
<keyword evidence="4" id="KW-0934">Plastid</keyword>
<evidence type="ECO:0000256" key="5">
    <source>
        <dbReference type="ARBA" id="ARBA00022692"/>
    </source>
</evidence>
<feature type="region of interest" description="Disordered" evidence="9">
    <location>
        <begin position="48"/>
        <end position="75"/>
    </location>
</feature>
<reference evidence="11 12" key="1">
    <citation type="submission" date="2024-09" db="EMBL/GenBank/DDBJ databases">
        <title>Chromosome-scale assembly of Riccia sorocarpa.</title>
        <authorList>
            <person name="Paukszto L."/>
        </authorList>
    </citation>
    <scope>NUCLEOTIDE SEQUENCE [LARGE SCALE GENOMIC DNA]</scope>
    <source>
        <strain evidence="11">LP-2024</strain>
        <tissue evidence="11">Aerial parts of the thallus</tissue>
    </source>
</reference>
<evidence type="ECO:0000256" key="2">
    <source>
        <dbReference type="ARBA" id="ARBA00004229"/>
    </source>
</evidence>
<dbReference type="GO" id="GO:0016020">
    <property type="term" value="C:membrane"/>
    <property type="evidence" value="ECO:0007669"/>
    <property type="project" value="UniProtKB-SubCell"/>
</dbReference>
<evidence type="ECO:0000256" key="10">
    <source>
        <dbReference type="SAM" id="Phobius"/>
    </source>
</evidence>
<dbReference type="SUPFAM" id="SSF103511">
    <property type="entry name" value="Chlorophyll a-b binding protein"/>
    <property type="match status" value="1"/>
</dbReference>
<evidence type="ECO:0000256" key="7">
    <source>
        <dbReference type="ARBA" id="ARBA00023136"/>
    </source>
</evidence>
<protein>
    <recommendedName>
        <fullName evidence="13">Early light-induced protein</fullName>
    </recommendedName>
</protein>